<evidence type="ECO:0000313" key="1">
    <source>
        <dbReference type="EMBL" id="EJF74340.1"/>
    </source>
</evidence>
<sequence>MHGFLIKNFSGYADENGKSLQKYNLQNGFQNTSIKIEKNDIFIQREGAYGLYFNVLALEELAKILRQWEDEKLLESKTVVTGKAFVYLSQTNMTVPDGIAIYVKGAKNYGIRGTLEFSEKTKIFGDLLLKAESQASLLVKASTSSLMDGMLSYLFGIKQRR</sequence>
<comment type="caution">
    <text evidence="1">The sequence shown here is derived from an EMBL/GenBank/DDBJ whole genome shotgun (WGS) entry which is preliminary data.</text>
</comment>
<dbReference type="HOGENOM" id="CLU_1640475_0_0_5"/>
<proteinExistence type="predicted"/>
<accession>J1ITB0</accession>
<protein>
    <submittedName>
        <fullName evidence="1">Uncharacterized protein</fullName>
    </submittedName>
</protein>
<dbReference type="Proteomes" id="UP000008748">
    <property type="component" value="Unassembled WGS sequence"/>
</dbReference>
<evidence type="ECO:0000313" key="2">
    <source>
        <dbReference type="Proteomes" id="UP000008748"/>
    </source>
</evidence>
<keyword evidence="2" id="KW-1185">Reference proteome</keyword>
<dbReference type="PATRIC" id="fig|1094552.3.peg.1649"/>
<organism evidence="1 2">
    <name type="scientific">Bartonella birtlesii LL-WM9</name>
    <dbReference type="NCBI Taxonomy" id="1094552"/>
    <lineage>
        <taxon>Bacteria</taxon>
        <taxon>Pseudomonadati</taxon>
        <taxon>Pseudomonadota</taxon>
        <taxon>Alphaproteobacteria</taxon>
        <taxon>Hyphomicrobiales</taxon>
        <taxon>Bartonellaceae</taxon>
        <taxon>Bartonella</taxon>
    </lineage>
</organism>
<dbReference type="AlphaFoldDB" id="J1ITB0"/>
<name>J1ITB0_9HYPH</name>
<gene>
    <name evidence="1" type="ORF">ME7_01478</name>
</gene>
<reference evidence="1 2" key="1">
    <citation type="submission" date="2012-03" db="EMBL/GenBank/DDBJ databases">
        <title>The Genome Sequence of Bartonella birtlesii LL-WM9.</title>
        <authorList>
            <consortium name="The Broad Institute Genome Sequencing Platform"/>
            <consortium name="The Broad Institute Genome Sequencing Center for Infectious Disease"/>
            <person name="Feldgarden M."/>
            <person name="Kirby J."/>
            <person name="Kosoy M."/>
            <person name="Birtles R."/>
            <person name="Probert W.S."/>
            <person name="Chiaraviglio L."/>
            <person name="Young S.K."/>
            <person name="Zeng Q."/>
            <person name="Gargeya S."/>
            <person name="Fitzgerald M."/>
            <person name="Haas B."/>
            <person name="Abouelleil A."/>
            <person name="Alvarado L."/>
            <person name="Arachchi H.M."/>
            <person name="Berlin A."/>
            <person name="Chapman S.B."/>
            <person name="Gearin G."/>
            <person name="Goldberg J."/>
            <person name="Griggs A."/>
            <person name="Gujja S."/>
            <person name="Hansen M."/>
            <person name="Heiman D."/>
            <person name="Howarth C."/>
            <person name="Larimer J."/>
            <person name="Lui A."/>
            <person name="MacDonald P.J.P."/>
            <person name="McCowen C."/>
            <person name="Montmayeur A."/>
            <person name="Murphy C."/>
            <person name="Neiman D."/>
            <person name="Pearson M."/>
            <person name="Priest M."/>
            <person name="Roberts A."/>
            <person name="Saif S."/>
            <person name="Shea T."/>
            <person name="Sisk P."/>
            <person name="Stolte C."/>
            <person name="Sykes S."/>
            <person name="Wortman J."/>
            <person name="Nusbaum C."/>
            <person name="Birren B."/>
        </authorList>
    </citation>
    <scope>NUCLEOTIDE SEQUENCE [LARGE SCALE GENOMIC DNA]</scope>
    <source>
        <strain evidence="1 2">LL-WM9</strain>
    </source>
</reference>
<dbReference type="EMBL" id="AIMC01000043">
    <property type="protein sequence ID" value="EJF74340.1"/>
    <property type="molecule type" value="Genomic_DNA"/>
</dbReference>